<accession>Q2LRC2</accession>
<dbReference type="GO" id="GO:0003977">
    <property type="term" value="F:UDP-N-acetylglucosamine diphosphorylase activity"/>
    <property type="evidence" value="ECO:0007669"/>
    <property type="project" value="UniProtKB-EC"/>
</dbReference>
<dbReference type="Gene3D" id="2.160.10.10">
    <property type="entry name" value="Hexapeptide repeat proteins"/>
    <property type="match status" value="1"/>
</dbReference>
<keyword evidence="2" id="KW-1185">Reference proteome</keyword>
<dbReference type="eggNOG" id="COG1207">
    <property type="taxonomic scope" value="Bacteria"/>
</dbReference>
<evidence type="ECO:0000313" key="1">
    <source>
        <dbReference type="EMBL" id="ABC76631.1"/>
    </source>
</evidence>
<dbReference type="HOGENOM" id="CLU_675648_0_0_7"/>
<dbReference type="AlphaFoldDB" id="Q2LRC2"/>
<keyword evidence="1" id="KW-0548">Nucleotidyltransferase</keyword>
<evidence type="ECO:0000313" key="2">
    <source>
        <dbReference type="Proteomes" id="UP000001933"/>
    </source>
</evidence>
<keyword evidence="1" id="KW-0808">Transferase</keyword>
<organism evidence="1 2">
    <name type="scientific">Syntrophus aciditrophicus (strain SB)</name>
    <dbReference type="NCBI Taxonomy" id="56780"/>
    <lineage>
        <taxon>Bacteria</taxon>
        <taxon>Pseudomonadati</taxon>
        <taxon>Thermodesulfobacteriota</taxon>
        <taxon>Syntrophia</taxon>
        <taxon>Syntrophales</taxon>
        <taxon>Syntrophaceae</taxon>
        <taxon>Syntrophus</taxon>
    </lineage>
</organism>
<dbReference type="KEGG" id="sat:SYN_02960"/>
<gene>
    <name evidence="1" type="ORF">SYN_02960</name>
</gene>
<proteinExistence type="predicted"/>
<sequence length="452" mass="49880">MNPYEIQTGPDSAKISKKILKSIRINIISLHFGGENMDIQPRCYDKVIQLMKKGVDIPNPLTLDLGDEVRVDQISGDGVKIYPGCRLYGEKTVISAGCRIGYESPVTIDNCQLGTDVELKGGYFTESVFLDKANMGSGAQVREGCILEEEANGAHCVGLKQTILFPFVTLGSLINFCDCLMAGGTSRKVHSEVGSSYIHFNFTPDGDKTTASLFGDVPRGVMLNQPPIFLGGQGGTVGPSRMGYGNVVAANSVLRNDFIEDNKLIVEKAQSGKIIDFMPRAYPNIRRVVENNVIYIANLRALEEWYLRVRRPFFDDHEFGSLIFSGLLDKLGLATKERIKRLQVMAEKAKSSNEADAAAEPGIFERNEFFEKFAEIEALFTVPLDGGIEKYRDDFLSALHKAGSEKSAGYIAVIQGLPANVAYKGTAWLQRIVDTFCQKTQEVFPRLKLFGK</sequence>
<dbReference type="STRING" id="56780.SYN_02960"/>
<dbReference type="InterPro" id="IPR011004">
    <property type="entry name" value="Trimer_LpxA-like_sf"/>
</dbReference>
<name>Q2LRC2_SYNAS</name>
<reference evidence="1 2" key="1">
    <citation type="journal article" date="2007" name="Proc. Natl. Acad. Sci. U.S.A.">
        <title>The genome of Syntrophus aciditrophicus: life at the thermodynamic limit of microbial growth.</title>
        <authorList>
            <person name="McInerney M.J."/>
            <person name="Rohlin L."/>
            <person name="Mouttaki H."/>
            <person name="Kim U."/>
            <person name="Krupp R.S."/>
            <person name="Rios-Hernandez L."/>
            <person name="Sieber J."/>
            <person name="Struchtemeyer C.G."/>
            <person name="Bhattacharyya A."/>
            <person name="Campbell J.W."/>
            <person name="Gunsalus R.P."/>
        </authorList>
    </citation>
    <scope>NUCLEOTIDE SEQUENCE [LARGE SCALE GENOMIC DNA]</scope>
    <source>
        <strain evidence="1 2">SB</strain>
    </source>
</reference>
<protein>
    <submittedName>
        <fullName evidence="1">UDP-N-acetylglucosamine pyrophosphorylase</fullName>
        <ecNumber evidence="1">2.7.7.23</ecNumber>
    </submittedName>
</protein>
<dbReference type="Proteomes" id="UP000001933">
    <property type="component" value="Chromosome"/>
</dbReference>
<dbReference type="InParanoid" id="Q2LRC2"/>
<dbReference type="SUPFAM" id="SSF51161">
    <property type="entry name" value="Trimeric LpxA-like enzymes"/>
    <property type="match status" value="1"/>
</dbReference>
<dbReference type="EMBL" id="CP000252">
    <property type="protein sequence ID" value="ABC76631.1"/>
    <property type="molecule type" value="Genomic_DNA"/>
</dbReference>
<dbReference type="EC" id="2.7.7.23" evidence="1"/>